<dbReference type="EMBL" id="FOIQ01000003">
    <property type="protein sequence ID" value="SEW08647.1"/>
    <property type="molecule type" value="Genomic_DNA"/>
</dbReference>
<proteinExistence type="inferred from homology"/>
<gene>
    <name evidence="11" type="ORF">SAMN04487850_1558</name>
</gene>
<evidence type="ECO:0000256" key="2">
    <source>
        <dbReference type="ARBA" id="ARBA00007353"/>
    </source>
</evidence>
<dbReference type="PANTHER" id="PTHR30616">
    <property type="entry name" value="UNCHARACTERIZED PROTEIN YFIH"/>
    <property type="match status" value="1"/>
</dbReference>
<evidence type="ECO:0000256" key="7">
    <source>
        <dbReference type="ARBA" id="ARBA00047989"/>
    </source>
</evidence>
<dbReference type="RefSeq" id="WP_091915752.1">
    <property type="nucleotide sequence ID" value="NZ_FOIQ01000003.1"/>
</dbReference>
<evidence type="ECO:0000256" key="8">
    <source>
        <dbReference type="ARBA" id="ARBA00048968"/>
    </source>
</evidence>
<dbReference type="GO" id="GO:0016787">
    <property type="term" value="F:hydrolase activity"/>
    <property type="evidence" value="ECO:0007669"/>
    <property type="project" value="UniProtKB-KW"/>
</dbReference>
<evidence type="ECO:0000256" key="5">
    <source>
        <dbReference type="ARBA" id="ARBA00022801"/>
    </source>
</evidence>
<comment type="catalytic activity">
    <reaction evidence="8">
        <text>adenosine + phosphate = alpha-D-ribose 1-phosphate + adenine</text>
        <dbReference type="Rhea" id="RHEA:27642"/>
        <dbReference type="ChEBI" id="CHEBI:16335"/>
        <dbReference type="ChEBI" id="CHEBI:16708"/>
        <dbReference type="ChEBI" id="CHEBI:43474"/>
        <dbReference type="ChEBI" id="CHEBI:57720"/>
        <dbReference type="EC" id="2.4.2.1"/>
    </reaction>
    <physiologicalReaction direction="left-to-right" evidence="8">
        <dbReference type="Rhea" id="RHEA:27643"/>
    </physiologicalReaction>
</comment>
<comment type="similarity">
    <text evidence="2 10">Belongs to the purine nucleoside phosphorylase YfiH/LACC1 family.</text>
</comment>
<dbReference type="GO" id="GO:0017061">
    <property type="term" value="F:S-methyl-5-thioadenosine phosphorylase activity"/>
    <property type="evidence" value="ECO:0007669"/>
    <property type="project" value="UniProtKB-EC"/>
</dbReference>
<dbReference type="NCBIfam" id="TIGR00726">
    <property type="entry name" value="peptidoglycan editing factor PgeF"/>
    <property type="match status" value="1"/>
</dbReference>
<reference evidence="11 12" key="1">
    <citation type="submission" date="2016-10" db="EMBL/GenBank/DDBJ databases">
        <authorList>
            <person name="de Groot N.N."/>
        </authorList>
    </citation>
    <scope>NUCLEOTIDE SEQUENCE [LARGE SCALE GENOMIC DNA]</scope>
    <source>
        <strain evidence="11 12">TC2-24</strain>
    </source>
</reference>
<evidence type="ECO:0000256" key="4">
    <source>
        <dbReference type="ARBA" id="ARBA00022723"/>
    </source>
</evidence>
<evidence type="ECO:0000313" key="12">
    <source>
        <dbReference type="Proteomes" id="UP000199373"/>
    </source>
</evidence>
<organism evidence="11 12">
    <name type="scientific">Prevotella aff. ruminicola Tc2-24</name>
    <dbReference type="NCBI Taxonomy" id="81582"/>
    <lineage>
        <taxon>Bacteria</taxon>
        <taxon>Pseudomonadati</taxon>
        <taxon>Bacteroidota</taxon>
        <taxon>Bacteroidia</taxon>
        <taxon>Bacteroidales</taxon>
        <taxon>Prevotellaceae</taxon>
        <taxon>Prevotella</taxon>
    </lineage>
</organism>
<dbReference type="GO" id="GO:0005507">
    <property type="term" value="F:copper ion binding"/>
    <property type="evidence" value="ECO:0007669"/>
    <property type="project" value="TreeGrafter"/>
</dbReference>
<dbReference type="Proteomes" id="UP000199373">
    <property type="component" value="Unassembled WGS sequence"/>
</dbReference>
<dbReference type="InterPro" id="IPR003730">
    <property type="entry name" value="Cu_polyphenol_OxRdtase"/>
</dbReference>
<accession>A0A1I0P3A5</accession>
<protein>
    <recommendedName>
        <fullName evidence="10">Purine nucleoside phosphorylase</fullName>
    </recommendedName>
</protein>
<dbReference type="Gene3D" id="3.60.140.10">
    <property type="entry name" value="CNF1/YfiH-like putative cysteine hydrolases"/>
    <property type="match status" value="1"/>
</dbReference>
<name>A0A1I0P3A5_9BACT</name>
<evidence type="ECO:0000256" key="6">
    <source>
        <dbReference type="ARBA" id="ARBA00022833"/>
    </source>
</evidence>
<dbReference type="Pfam" id="PF02578">
    <property type="entry name" value="Cu-oxidase_4"/>
    <property type="match status" value="1"/>
</dbReference>
<comment type="catalytic activity">
    <reaction evidence="7">
        <text>adenosine + H2O + H(+) = inosine + NH4(+)</text>
        <dbReference type="Rhea" id="RHEA:24408"/>
        <dbReference type="ChEBI" id="CHEBI:15377"/>
        <dbReference type="ChEBI" id="CHEBI:15378"/>
        <dbReference type="ChEBI" id="CHEBI:16335"/>
        <dbReference type="ChEBI" id="CHEBI:17596"/>
        <dbReference type="ChEBI" id="CHEBI:28938"/>
        <dbReference type="EC" id="3.5.4.4"/>
    </reaction>
    <physiologicalReaction direction="left-to-right" evidence="7">
        <dbReference type="Rhea" id="RHEA:24409"/>
    </physiologicalReaction>
</comment>
<dbReference type="CDD" id="cd16833">
    <property type="entry name" value="YfiH"/>
    <property type="match status" value="1"/>
</dbReference>
<keyword evidence="6" id="KW-0862">Zinc</keyword>
<keyword evidence="5" id="KW-0378">Hydrolase</keyword>
<evidence type="ECO:0000313" key="11">
    <source>
        <dbReference type="EMBL" id="SEW08647.1"/>
    </source>
</evidence>
<comment type="catalytic activity">
    <reaction evidence="9">
        <text>S-methyl-5'-thioadenosine + phosphate = 5-(methylsulfanyl)-alpha-D-ribose 1-phosphate + adenine</text>
        <dbReference type="Rhea" id="RHEA:11852"/>
        <dbReference type="ChEBI" id="CHEBI:16708"/>
        <dbReference type="ChEBI" id="CHEBI:17509"/>
        <dbReference type="ChEBI" id="CHEBI:43474"/>
        <dbReference type="ChEBI" id="CHEBI:58533"/>
        <dbReference type="EC" id="2.4.2.28"/>
    </reaction>
    <physiologicalReaction direction="left-to-right" evidence="9">
        <dbReference type="Rhea" id="RHEA:11853"/>
    </physiologicalReaction>
</comment>
<comment type="catalytic activity">
    <reaction evidence="1">
        <text>inosine + phosphate = alpha-D-ribose 1-phosphate + hypoxanthine</text>
        <dbReference type="Rhea" id="RHEA:27646"/>
        <dbReference type="ChEBI" id="CHEBI:17368"/>
        <dbReference type="ChEBI" id="CHEBI:17596"/>
        <dbReference type="ChEBI" id="CHEBI:43474"/>
        <dbReference type="ChEBI" id="CHEBI:57720"/>
        <dbReference type="EC" id="2.4.2.1"/>
    </reaction>
    <physiologicalReaction direction="left-to-right" evidence="1">
        <dbReference type="Rhea" id="RHEA:27647"/>
    </physiologicalReaction>
</comment>
<evidence type="ECO:0000256" key="3">
    <source>
        <dbReference type="ARBA" id="ARBA00022679"/>
    </source>
</evidence>
<sequence>MTTRATKPKPQLLFYEIADGVTAFSSMRHGGYGQGNYGEFNVNAFCGDVPQTIAMNRQLLCEELGITVDRLLIPHQVHGTEVCQIRQEDLQSDVGGNAGTMACPPVLEGVDAVMTDVRGVCVGVSTADCIPIIIYDPEHHAVCVVHAGWRGTVKRIVRKAVLMMTEVYQSCPTQMRAVIGPGISFDNFEVGDEVYDQFEAAAFPMEHISRRLPAMDGSLMKKWHIDLWACNRLQLQAEGVLPEYIEVAGICTYDSHDDFFSARRLGIASGRILTGVVLR</sequence>
<keyword evidence="4" id="KW-0479">Metal-binding</keyword>
<dbReference type="PANTHER" id="PTHR30616:SF2">
    <property type="entry name" value="PURINE NUCLEOSIDE PHOSPHORYLASE LACC1"/>
    <property type="match status" value="1"/>
</dbReference>
<dbReference type="InterPro" id="IPR011324">
    <property type="entry name" value="Cytotoxic_necrot_fac-like_cat"/>
</dbReference>
<dbReference type="SUPFAM" id="SSF64438">
    <property type="entry name" value="CNF1/YfiH-like putative cysteine hydrolases"/>
    <property type="match status" value="1"/>
</dbReference>
<keyword evidence="3" id="KW-0808">Transferase</keyword>
<evidence type="ECO:0000256" key="1">
    <source>
        <dbReference type="ARBA" id="ARBA00000553"/>
    </source>
</evidence>
<dbReference type="InterPro" id="IPR038371">
    <property type="entry name" value="Cu_polyphenol_OxRdtase_sf"/>
</dbReference>
<evidence type="ECO:0000256" key="10">
    <source>
        <dbReference type="RuleBase" id="RU361274"/>
    </source>
</evidence>
<keyword evidence="12" id="KW-1185">Reference proteome</keyword>
<dbReference type="AlphaFoldDB" id="A0A1I0P3A5"/>
<evidence type="ECO:0000256" key="9">
    <source>
        <dbReference type="ARBA" id="ARBA00049893"/>
    </source>
</evidence>